<keyword evidence="3" id="KW-1185">Reference proteome</keyword>
<evidence type="ECO:0000313" key="2">
    <source>
        <dbReference type="EMBL" id="OAQ58549.2"/>
    </source>
</evidence>
<protein>
    <submittedName>
        <fullName evidence="2">Kinetochore sim4 complex subunit FTA2 domain-containing protein</fullName>
    </submittedName>
</protein>
<accession>A0A179F069</accession>
<dbReference type="RefSeq" id="XP_022283963.1">
    <property type="nucleotide sequence ID" value="XM_022428746.1"/>
</dbReference>
<feature type="region of interest" description="Disordered" evidence="1">
    <location>
        <begin position="325"/>
        <end position="354"/>
    </location>
</feature>
<evidence type="ECO:0000256" key="1">
    <source>
        <dbReference type="SAM" id="MobiDB-lite"/>
    </source>
</evidence>
<reference evidence="2 3" key="1">
    <citation type="journal article" date="2016" name="PLoS Pathog.">
        <title>Biosynthesis of antibiotic leucinostatins in bio-control fungus Purpureocillium lilacinum and their inhibition on phytophthora revealed by genome mining.</title>
        <authorList>
            <person name="Wang G."/>
            <person name="Liu Z."/>
            <person name="Lin R."/>
            <person name="Li E."/>
            <person name="Mao Z."/>
            <person name="Ling J."/>
            <person name="Yang Y."/>
            <person name="Yin W.B."/>
            <person name="Xie B."/>
        </authorList>
    </citation>
    <scope>NUCLEOTIDE SEQUENCE [LARGE SCALE GENOMIC DNA]</scope>
    <source>
        <strain evidence="2">170</strain>
    </source>
</reference>
<dbReference type="STRING" id="1380566.A0A179F069"/>
<dbReference type="OrthoDB" id="3432781at2759"/>
<dbReference type="GeneID" id="28853527"/>
<dbReference type="Pfam" id="PF13095">
    <property type="entry name" value="FTA2"/>
    <property type="match status" value="1"/>
</dbReference>
<dbReference type="InterPro" id="IPR025213">
    <property type="entry name" value="Sim4_Fta2"/>
</dbReference>
<dbReference type="EMBL" id="LSBJ02000017">
    <property type="protein sequence ID" value="OAQ58549.2"/>
    <property type="molecule type" value="Genomic_DNA"/>
</dbReference>
<organism evidence="2 3">
    <name type="scientific">Pochonia chlamydosporia 170</name>
    <dbReference type="NCBI Taxonomy" id="1380566"/>
    <lineage>
        <taxon>Eukaryota</taxon>
        <taxon>Fungi</taxon>
        <taxon>Dikarya</taxon>
        <taxon>Ascomycota</taxon>
        <taxon>Pezizomycotina</taxon>
        <taxon>Sordariomycetes</taxon>
        <taxon>Hypocreomycetidae</taxon>
        <taxon>Hypocreales</taxon>
        <taxon>Clavicipitaceae</taxon>
        <taxon>Pochonia</taxon>
    </lineage>
</organism>
<sequence>MFPDWPESVADLVPLPQCEGPKLKPFDFHGSQKIDFLEFLGEGLHSFVFKVNILGRVYALKLFRFGYYYDWVCMNQDFDDNNVAGLSALYNYAEPFSCECRGFARLQETGHEDLAVDCFGYLLLDEKHERIMRDKFQNEVNLEFDGDGDGPPHSEVRSQYPGKSGRPPPIRGIVKEFGQPADTINNKDVRRLLGQVIQLQQLGIINIDMADRQLINGKICDFSTAITVPHFITSPELNPYLTAAAKSAMEYETFLYSINDYWAFDNMVDFWSEDHPNQKAKLSVFAFPGGIRAKNRYSLRNTASRDRVYSLVNPMECNWRAFAGSDETGGGETSIRSQKRQKTKAQSRARSGGAISKRKYVQLDAKPQRWYYNCSKERAAKIKHQSSFSNTLAWDFQHGVICPQRRT</sequence>
<evidence type="ECO:0000313" key="3">
    <source>
        <dbReference type="Proteomes" id="UP000078397"/>
    </source>
</evidence>
<feature type="region of interest" description="Disordered" evidence="1">
    <location>
        <begin position="142"/>
        <end position="169"/>
    </location>
</feature>
<proteinExistence type="predicted"/>
<dbReference type="AlphaFoldDB" id="A0A179F069"/>
<name>A0A179F069_METCM</name>
<gene>
    <name evidence="2" type="ORF">VFPPC_11297</name>
</gene>
<feature type="compositionally biased region" description="Basic residues" evidence="1">
    <location>
        <begin position="337"/>
        <end position="347"/>
    </location>
</feature>
<comment type="caution">
    <text evidence="2">The sequence shown here is derived from an EMBL/GenBank/DDBJ whole genome shotgun (WGS) entry which is preliminary data.</text>
</comment>
<dbReference type="Proteomes" id="UP000078397">
    <property type="component" value="Unassembled WGS sequence"/>
</dbReference>
<dbReference type="KEGG" id="pchm:VFPPC_11297"/>